<feature type="transmembrane region" description="Helical" evidence="1">
    <location>
        <begin position="192"/>
        <end position="214"/>
    </location>
</feature>
<gene>
    <name evidence="3" type="ORF">TH606_06830</name>
</gene>
<feature type="transmembrane region" description="Helical" evidence="1">
    <location>
        <begin position="144"/>
        <end position="162"/>
    </location>
</feature>
<dbReference type="AlphaFoldDB" id="A0A177E8A3"/>
<dbReference type="Proteomes" id="UP000076964">
    <property type="component" value="Unassembled WGS sequence"/>
</dbReference>
<organism evidence="3 4">
    <name type="scientific">Thermodesulfatator autotrophicus</name>
    <dbReference type="NCBI Taxonomy" id="1795632"/>
    <lineage>
        <taxon>Bacteria</taxon>
        <taxon>Pseudomonadati</taxon>
        <taxon>Thermodesulfobacteriota</taxon>
        <taxon>Thermodesulfobacteria</taxon>
        <taxon>Thermodesulfobacteriales</taxon>
        <taxon>Thermodesulfatatoraceae</taxon>
        <taxon>Thermodesulfatator</taxon>
    </lineage>
</organism>
<evidence type="ECO:0000256" key="1">
    <source>
        <dbReference type="SAM" id="Phobius"/>
    </source>
</evidence>
<protein>
    <recommendedName>
        <fullName evidence="2">CAAX prenyl protease 2/Lysostaphin resistance protein A-like domain-containing protein</fullName>
    </recommendedName>
</protein>
<dbReference type="GO" id="GO:0080120">
    <property type="term" value="P:CAAX-box protein maturation"/>
    <property type="evidence" value="ECO:0007669"/>
    <property type="project" value="UniProtKB-ARBA"/>
</dbReference>
<feature type="transmembrane region" description="Helical" evidence="1">
    <location>
        <begin position="104"/>
        <end position="123"/>
    </location>
</feature>
<feature type="transmembrane region" description="Helical" evidence="1">
    <location>
        <begin position="7"/>
        <end position="24"/>
    </location>
</feature>
<dbReference type="GO" id="GO:0004175">
    <property type="term" value="F:endopeptidase activity"/>
    <property type="evidence" value="ECO:0007669"/>
    <property type="project" value="UniProtKB-ARBA"/>
</dbReference>
<accession>A0A177E8A3</accession>
<keyword evidence="1" id="KW-1133">Transmembrane helix</keyword>
<dbReference type="InterPro" id="IPR014346">
    <property type="entry name" value="Prenyl_protease-related"/>
</dbReference>
<proteinExistence type="predicted"/>
<keyword evidence="1" id="KW-0812">Transmembrane</keyword>
<reference evidence="3 4" key="1">
    <citation type="submission" date="2016-02" db="EMBL/GenBank/DDBJ databases">
        <title>Draft genome sequence of Thermodesulfatator sp. S606.</title>
        <authorList>
            <person name="Lai Q."/>
            <person name="Cao J."/>
            <person name="Dupont S."/>
            <person name="Shao Z."/>
            <person name="Jebbar M."/>
            <person name="Alain K."/>
        </authorList>
    </citation>
    <scope>NUCLEOTIDE SEQUENCE [LARGE SCALE GENOMIC DNA]</scope>
    <source>
        <strain evidence="3 4">S606</strain>
    </source>
</reference>
<name>A0A177E8A3_9BACT</name>
<evidence type="ECO:0000313" key="3">
    <source>
        <dbReference type="EMBL" id="OAG27452.1"/>
    </source>
</evidence>
<dbReference type="STRING" id="1795632.TH606_06830"/>
<dbReference type="EMBL" id="LSFI01000029">
    <property type="protein sequence ID" value="OAG27452.1"/>
    <property type="molecule type" value="Genomic_DNA"/>
</dbReference>
<dbReference type="NCBIfam" id="TIGR03008">
    <property type="entry name" value="pepcterm_CAAX"/>
    <property type="match status" value="1"/>
</dbReference>
<feature type="transmembrane region" description="Helical" evidence="1">
    <location>
        <begin position="63"/>
        <end position="84"/>
    </location>
</feature>
<dbReference type="RefSeq" id="WP_197460522.1">
    <property type="nucleotide sequence ID" value="NZ_LSFI01000029.1"/>
</dbReference>
<keyword evidence="1" id="KW-0472">Membrane</keyword>
<sequence>MAKTRHYIVPFGLFLALTFLGSYIPSKFHFYLYALKTFSVGFLLFYWRRKFVELYTSIKAQEILLALVSGLFVLVCWIGAEGILPTIGTPRVVSPFEETSSPGLAWSFIIIRLFGAAVVVPVLEELFWRSFLMRYLIDKDFHKVPLGAYTHFSFWTIAILFALEHFRIFPGFLAGVVYGSLLCYTRNIWGPILSHVVTNLGLGLYVLFTGQWIFW</sequence>
<evidence type="ECO:0000313" key="4">
    <source>
        <dbReference type="Proteomes" id="UP000076964"/>
    </source>
</evidence>
<keyword evidence="4" id="KW-1185">Reference proteome</keyword>
<comment type="caution">
    <text evidence="3">The sequence shown here is derived from an EMBL/GenBank/DDBJ whole genome shotgun (WGS) entry which is preliminary data.</text>
</comment>
<evidence type="ECO:0000259" key="2">
    <source>
        <dbReference type="Pfam" id="PF02517"/>
    </source>
</evidence>
<feature type="domain" description="CAAX prenyl protease 2/Lysostaphin resistance protein A-like" evidence="2">
    <location>
        <begin position="108"/>
        <end position="200"/>
    </location>
</feature>
<feature type="transmembrane region" description="Helical" evidence="1">
    <location>
        <begin position="168"/>
        <end position="185"/>
    </location>
</feature>
<feature type="transmembrane region" description="Helical" evidence="1">
    <location>
        <begin position="30"/>
        <end position="47"/>
    </location>
</feature>
<dbReference type="Pfam" id="PF02517">
    <property type="entry name" value="Rce1-like"/>
    <property type="match status" value="1"/>
</dbReference>
<dbReference type="InterPro" id="IPR003675">
    <property type="entry name" value="Rce1/LyrA-like_dom"/>
</dbReference>